<dbReference type="PANTHER" id="PTHR27008">
    <property type="entry name" value="OS04G0122200 PROTEIN"/>
    <property type="match status" value="1"/>
</dbReference>
<dbReference type="InterPro" id="IPR032675">
    <property type="entry name" value="LRR_dom_sf"/>
</dbReference>
<evidence type="ECO:0000256" key="10">
    <source>
        <dbReference type="ARBA" id="ARBA00022741"/>
    </source>
</evidence>
<dbReference type="Pfam" id="PF13855">
    <property type="entry name" value="LRR_8"/>
    <property type="match status" value="1"/>
</dbReference>
<feature type="region of interest" description="Disordered" evidence="17">
    <location>
        <begin position="426"/>
        <end position="447"/>
    </location>
</feature>
<sequence length="692" mass="75095">MPEEIGHLRNLSSISIVSKKLSGMLPSSFYNISSLVTISAAGNQFNGSLPSNMFVSLPNLRLFGIGLNKMSGPIPTSIVNASQLQLFDIPKNNFVGQVSTNLGNLKDLWWLEIGEKNLGSNSANDLEFLTSLTNNSKLELLDFSFNNFGGALPNSIANLSIQLNQFYLGDNRISGTIPAGLESLINLIALGMNNNNFTGTLPTTFGRFQKMQVLTLSGNKLSGQIPSSIGNLSQLFQLSLSKNMLEGSIPPSIGSCQNLQYLDISQNNLSGAIPSQVIGLSSLSILLNLSQNSFNGSLPVEVGKLKSITALDVSENELSGEIPGTIGECIILEYLNLQGNSFQGTIPSSLISLKGLRRLDLSRNNLTGKIPDGLQDISVLEYLNLSFNMLDGEVPAEGLFQNASAVSLDGNHKLCGGVSDHSCHLLDENGKKKNKKSSSTSSPTDRLSQVTYQSLHQATNGFSLSNLIGSGSFGFVYNGTLEPEERVVAIKVLNLQRKGAHKSFISECNALRNIRHRNLVKILTCCSSSDYNGNDFKALVFEYMTNGSLEKWLHPEPETEDLPRILDLQQRLNIVADVASAVHYLHDQCEQPFVHCDLKPGNVLLDDDLIAHVSDFGLARLLSTLNGMSQNQTSTSGIKGTTGYAPPVESPKERMNMWHVARELNLIKDAFLADGINGEEERPQTSQFRGGN</sequence>
<dbReference type="PROSITE" id="PS00108">
    <property type="entry name" value="PROTEIN_KINASE_ST"/>
    <property type="match status" value="1"/>
</dbReference>
<keyword evidence="14" id="KW-0472">Membrane</keyword>
<feature type="domain" description="Protein kinase" evidence="18">
    <location>
        <begin position="462"/>
        <end position="692"/>
    </location>
</feature>
<keyword evidence="20" id="KW-1185">Reference proteome</keyword>
<keyword evidence="12 16" id="KW-0067">ATP-binding</keyword>
<dbReference type="FunFam" id="3.30.200.20:FF:000432">
    <property type="entry name" value="LRR receptor-like serine/threonine-protein kinase EFR"/>
    <property type="match status" value="1"/>
</dbReference>
<dbReference type="AlphaFoldDB" id="A0AAD7PF48"/>
<keyword evidence="11" id="KW-0418">Kinase</keyword>
<dbReference type="EC" id="2.7.11.1" evidence="2"/>
<dbReference type="PROSITE" id="PS50011">
    <property type="entry name" value="PROTEIN_KINASE_DOM"/>
    <property type="match status" value="1"/>
</dbReference>
<keyword evidence="3" id="KW-1003">Cell membrane</keyword>
<evidence type="ECO:0000256" key="15">
    <source>
        <dbReference type="ARBA" id="ARBA00023180"/>
    </source>
</evidence>
<dbReference type="InterPro" id="IPR011009">
    <property type="entry name" value="Kinase-like_dom_sf"/>
</dbReference>
<dbReference type="GO" id="GO:0004674">
    <property type="term" value="F:protein serine/threonine kinase activity"/>
    <property type="evidence" value="ECO:0007669"/>
    <property type="project" value="UniProtKB-KW"/>
</dbReference>
<dbReference type="FunFam" id="3.80.10.10:FF:000288">
    <property type="entry name" value="LRR receptor-like serine/threonine-protein kinase EFR"/>
    <property type="match status" value="1"/>
</dbReference>
<keyword evidence="15" id="KW-0325">Glycoprotein</keyword>
<evidence type="ECO:0000256" key="13">
    <source>
        <dbReference type="ARBA" id="ARBA00022989"/>
    </source>
</evidence>
<evidence type="ECO:0000256" key="3">
    <source>
        <dbReference type="ARBA" id="ARBA00022475"/>
    </source>
</evidence>
<keyword evidence="4" id="KW-0723">Serine/threonine-protein kinase</keyword>
<evidence type="ECO:0000313" key="19">
    <source>
        <dbReference type="EMBL" id="KAJ7953306.1"/>
    </source>
</evidence>
<feature type="compositionally biased region" description="Polar residues" evidence="17">
    <location>
        <begin position="630"/>
        <end position="639"/>
    </location>
</feature>
<evidence type="ECO:0000256" key="12">
    <source>
        <dbReference type="ARBA" id="ARBA00022840"/>
    </source>
</evidence>
<dbReference type="InterPro" id="IPR001611">
    <property type="entry name" value="Leu-rich_rpt"/>
</dbReference>
<evidence type="ECO:0000259" key="18">
    <source>
        <dbReference type="PROSITE" id="PS50011"/>
    </source>
</evidence>
<keyword evidence="5" id="KW-0433">Leucine-rich repeat</keyword>
<evidence type="ECO:0000256" key="11">
    <source>
        <dbReference type="ARBA" id="ARBA00022777"/>
    </source>
</evidence>
<keyword evidence="10 16" id="KW-0547">Nucleotide-binding</keyword>
<dbReference type="InterPro" id="IPR051809">
    <property type="entry name" value="Plant_receptor-like_S/T_kinase"/>
</dbReference>
<accession>A0AAD7PF48</accession>
<dbReference type="Proteomes" id="UP001163823">
    <property type="component" value="Chromosome 10"/>
</dbReference>
<dbReference type="Pfam" id="PF23598">
    <property type="entry name" value="LRR_14"/>
    <property type="match status" value="1"/>
</dbReference>
<evidence type="ECO:0000256" key="17">
    <source>
        <dbReference type="SAM" id="MobiDB-lite"/>
    </source>
</evidence>
<keyword evidence="9" id="KW-0677">Repeat</keyword>
<comment type="subcellular location">
    <subcellularLocation>
        <location evidence="1">Cell membrane</location>
        <topology evidence="1">Single-pass membrane protein</topology>
    </subcellularLocation>
</comment>
<dbReference type="KEGG" id="qsa:O6P43_025028"/>
<comment type="caution">
    <text evidence="19">The sequence shown here is derived from an EMBL/GenBank/DDBJ whole genome shotgun (WGS) entry which is preliminary data.</text>
</comment>
<feature type="binding site" evidence="16">
    <location>
        <position position="491"/>
    </location>
    <ligand>
        <name>ATP</name>
        <dbReference type="ChEBI" id="CHEBI:30616"/>
    </ligand>
</feature>
<dbReference type="Pfam" id="PF00560">
    <property type="entry name" value="LRR_1"/>
    <property type="match status" value="1"/>
</dbReference>
<dbReference type="InterPro" id="IPR000719">
    <property type="entry name" value="Prot_kinase_dom"/>
</dbReference>
<name>A0AAD7PF48_QUISA</name>
<dbReference type="SUPFAM" id="SSF52058">
    <property type="entry name" value="L domain-like"/>
    <property type="match status" value="2"/>
</dbReference>
<dbReference type="GO" id="GO:0005886">
    <property type="term" value="C:plasma membrane"/>
    <property type="evidence" value="ECO:0007669"/>
    <property type="project" value="UniProtKB-SubCell"/>
</dbReference>
<dbReference type="PROSITE" id="PS00107">
    <property type="entry name" value="PROTEIN_KINASE_ATP"/>
    <property type="match status" value="1"/>
</dbReference>
<gene>
    <name evidence="19" type="ORF">O6P43_025028</name>
</gene>
<evidence type="ECO:0000256" key="7">
    <source>
        <dbReference type="ARBA" id="ARBA00022692"/>
    </source>
</evidence>
<keyword evidence="7" id="KW-0812">Transmembrane</keyword>
<evidence type="ECO:0000256" key="14">
    <source>
        <dbReference type="ARBA" id="ARBA00023136"/>
    </source>
</evidence>
<dbReference type="InterPro" id="IPR055414">
    <property type="entry name" value="LRR_R13L4/SHOC2-like"/>
</dbReference>
<keyword evidence="13" id="KW-1133">Transmembrane helix</keyword>
<dbReference type="InterPro" id="IPR017441">
    <property type="entry name" value="Protein_kinase_ATP_BS"/>
</dbReference>
<feature type="region of interest" description="Disordered" evidence="17">
    <location>
        <begin position="630"/>
        <end position="650"/>
    </location>
</feature>
<dbReference type="SMART" id="SM00220">
    <property type="entry name" value="S_TKc"/>
    <property type="match status" value="1"/>
</dbReference>
<evidence type="ECO:0000313" key="20">
    <source>
        <dbReference type="Proteomes" id="UP001163823"/>
    </source>
</evidence>
<evidence type="ECO:0000256" key="5">
    <source>
        <dbReference type="ARBA" id="ARBA00022614"/>
    </source>
</evidence>
<dbReference type="PANTHER" id="PTHR27008:SF592">
    <property type="entry name" value="LEUCINE-RICH REPEAT RECEPTOR-LIKE PROTEIN KINASE FAMILY PROTEIN-RELATED"/>
    <property type="match status" value="1"/>
</dbReference>
<keyword evidence="6" id="KW-0808">Transferase</keyword>
<dbReference type="EMBL" id="JARAOO010000010">
    <property type="protein sequence ID" value="KAJ7953306.1"/>
    <property type="molecule type" value="Genomic_DNA"/>
</dbReference>
<dbReference type="PRINTS" id="PR00019">
    <property type="entry name" value="LEURICHRPT"/>
</dbReference>
<dbReference type="Gene3D" id="3.80.10.10">
    <property type="entry name" value="Ribonuclease Inhibitor"/>
    <property type="match status" value="2"/>
</dbReference>
<evidence type="ECO:0000256" key="6">
    <source>
        <dbReference type="ARBA" id="ARBA00022679"/>
    </source>
</evidence>
<evidence type="ECO:0000256" key="2">
    <source>
        <dbReference type="ARBA" id="ARBA00012513"/>
    </source>
</evidence>
<dbReference type="GO" id="GO:0005524">
    <property type="term" value="F:ATP binding"/>
    <property type="evidence" value="ECO:0007669"/>
    <property type="project" value="UniProtKB-UniRule"/>
</dbReference>
<dbReference type="Pfam" id="PF00069">
    <property type="entry name" value="Pkinase"/>
    <property type="match status" value="1"/>
</dbReference>
<evidence type="ECO:0000256" key="9">
    <source>
        <dbReference type="ARBA" id="ARBA00022737"/>
    </source>
</evidence>
<dbReference type="FunFam" id="3.80.10.10:FF:000041">
    <property type="entry name" value="LRR receptor-like serine/threonine-protein kinase ERECTA"/>
    <property type="match status" value="1"/>
</dbReference>
<dbReference type="Gene3D" id="3.30.200.20">
    <property type="entry name" value="Phosphorylase Kinase, domain 1"/>
    <property type="match status" value="1"/>
</dbReference>
<organism evidence="19 20">
    <name type="scientific">Quillaja saponaria</name>
    <name type="common">Soap bark tree</name>
    <dbReference type="NCBI Taxonomy" id="32244"/>
    <lineage>
        <taxon>Eukaryota</taxon>
        <taxon>Viridiplantae</taxon>
        <taxon>Streptophyta</taxon>
        <taxon>Embryophyta</taxon>
        <taxon>Tracheophyta</taxon>
        <taxon>Spermatophyta</taxon>
        <taxon>Magnoliopsida</taxon>
        <taxon>eudicotyledons</taxon>
        <taxon>Gunneridae</taxon>
        <taxon>Pentapetalae</taxon>
        <taxon>rosids</taxon>
        <taxon>fabids</taxon>
        <taxon>Fabales</taxon>
        <taxon>Quillajaceae</taxon>
        <taxon>Quillaja</taxon>
    </lineage>
</organism>
<evidence type="ECO:0000256" key="16">
    <source>
        <dbReference type="PROSITE-ProRule" id="PRU10141"/>
    </source>
</evidence>
<dbReference type="InterPro" id="IPR008271">
    <property type="entry name" value="Ser/Thr_kinase_AS"/>
</dbReference>
<evidence type="ECO:0000256" key="8">
    <source>
        <dbReference type="ARBA" id="ARBA00022729"/>
    </source>
</evidence>
<evidence type="ECO:0000256" key="4">
    <source>
        <dbReference type="ARBA" id="ARBA00022527"/>
    </source>
</evidence>
<dbReference type="Gene3D" id="1.10.510.10">
    <property type="entry name" value="Transferase(Phosphotransferase) domain 1"/>
    <property type="match status" value="1"/>
</dbReference>
<keyword evidence="8" id="KW-0732">Signal</keyword>
<keyword evidence="19" id="KW-0675">Receptor</keyword>
<protein>
    <recommendedName>
        <fullName evidence="2">non-specific serine/threonine protein kinase</fullName>
        <ecNumber evidence="2">2.7.11.1</ecNumber>
    </recommendedName>
</protein>
<proteinExistence type="predicted"/>
<dbReference type="SUPFAM" id="SSF56112">
    <property type="entry name" value="Protein kinase-like (PK-like)"/>
    <property type="match status" value="1"/>
</dbReference>
<evidence type="ECO:0000256" key="1">
    <source>
        <dbReference type="ARBA" id="ARBA00004162"/>
    </source>
</evidence>
<reference evidence="19" key="1">
    <citation type="journal article" date="2023" name="Science">
        <title>Elucidation of the pathway for biosynthesis of saponin adjuvants from the soapbark tree.</title>
        <authorList>
            <person name="Reed J."/>
            <person name="Orme A."/>
            <person name="El-Demerdash A."/>
            <person name="Owen C."/>
            <person name="Martin L.B.B."/>
            <person name="Misra R.C."/>
            <person name="Kikuchi S."/>
            <person name="Rejzek M."/>
            <person name="Martin A.C."/>
            <person name="Harkess A."/>
            <person name="Leebens-Mack J."/>
            <person name="Louveau T."/>
            <person name="Stephenson M.J."/>
            <person name="Osbourn A."/>
        </authorList>
    </citation>
    <scope>NUCLEOTIDE SEQUENCE</scope>
    <source>
        <strain evidence="19">S10</strain>
    </source>
</reference>